<keyword evidence="5" id="KW-1185">Reference proteome</keyword>
<evidence type="ECO:0000256" key="1">
    <source>
        <dbReference type="ARBA" id="ARBA00022441"/>
    </source>
</evidence>
<dbReference type="SUPFAM" id="SSF117281">
    <property type="entry name" value="Kelch motif"/>
    <property type="match status" value="1"/>
</dbReference>
<accession>A0A9D3N261</accession>
<keyword evidence="1" id="KW-0880">Kelch repeat</keyword>
<evidence type="ECO:0000313" key="4">
    <source>
        <dbReference type="EMBL" id="KAG7314080.1"/>
    </source>
</evidence>
<dbReference type="Pfam" id="PF24981">
    <property type="entry name" value="Beta-prop_ATRN-LZTR1"/>
    <property type="match status" value="1"/>
</dbReference>
<dbReference type="Gene3D" id="3.30.710.10">
    <property type="entry name" value="Potassium Channel Kv1.1, Chain A"/>
    <property type="match status" value="2"/>
</dbReference>
<dbReference type="FunFam" id="1.25.40.420:FF:000001">
    <property type="entry name" value="Kelch-like family member 12"/>
    <property type="match status" value="1"/>
</dbReference>
<organism evidence="4 5">
    <name type="scientific">Hemibagrus wyckioides</name>
    <dbReference type="NCBI Taxonomy" id="337641"/>
    <lineage>
        <taxon>Eukaryota</taxon>
        <taxon>Metazoa</taxon>
        <taxon>Chordata</taxon>
        <taxon>Craniata</taxon>
        <taxon>Vertebrata</taxon>
        <taxon>Euteleostomi</taxon>
        <taxon>Actinopterygii</taxon>
        <taxon>Neopterygii</taxon>
        <taxon>Teleostei</taxon>
        <taxon>Ostariophysi</taxon>
        <taxon>Siluriformes</taxon>
        <taxon>Bagridae</taxon>
        <taxon>Hemibagrus</taxon>
    </lineage>
</organism>
<dbReference type="InterPro" id="IPR000210">
    <property type="entry name" value="BTB/POZ_dom"/>
</dbReference>
<dbReference type="Proteomes" id="UP000824219">
    <property type="component" value="Linkage Group LG29"/>
</dbReference>
<sequence>MEFTRRYLPMEWEERWRREKERRKKVMEEGGEEFERESKKLTWIKAYNDSRMGMKEKEDVMSQDTTDEWDDEQEPQKCTKETYSTEIFQAMEDLRCCSILTDLALSVKHGLTIHAHSLVLAAVSSLILEMLQQRNEQNEREICLCVGPEVSDLGLNAVLEFAYTGTISDLNRGSLPQIQAAALYLGVPRVLELCKEEEEIERKKDVEKNRRKIVGEEHRKVNLQSIRQLWEERVGCDVELEAEGRTFHAHRVILSASSDYFRAMFSSGMKETHQTSVSLLMMEANELAALLHCCYSGHLFLNWGCVFELTSTALQFQFQPALSICLSYLEQQMDVQSCLDVAAFAEAYMLSDLLETAEDFILMHFQEVMATPKFLELPAEKLLDLLRHDALCVPSELAVFRAVVAWIEADPTQRLCQAQEVMTGVRFPLMTFREFREVRAVNLQMECSGDDDVYLYRTALKEFGFGDTSPVVQHRIRYPKDVLVVVGGDQLNQDEGQRLPSKQMWFANSLRSGTGLVKDMEWRILGEMPERARFRHGISILHKKLYVAGGCYYYSKADTMKSAYRYDPLNNSWDRLSDMQEHRSNFTMVVRGDSVYAIGGDKDISTNLDSVEKYSVETDTWSFTHSLDQPLSGHAAVVWGGEIFISGGFNLKYQCLVSMFLYHPEQGTTYLADMEHDRAQHCMESLAQRFYVAGGVCNLREFYTDLLSCESYDPVAMF</sequence>
<evidence type="ECO:0000313" key="5">
    <source>
        <dbReference type="Proteomes" id="UP000824219"/>
    </source>
</evidence>
<dbReference type="SUPFAM" id="SSF54695">
    <property type="entry name" value="POZ domain"/>
    <property type="match status" value="2"/>
</dbReference>
<reference evidence="4 5" key="1">
    <citation type="submission" date="2021-06" db="EMBL/GenBank/DDBJ databases">
        <title>Chromosome-level genome assembly of the red-tail catfish (Hemibagrus wyckioides).</title>
        <authorList>
            <person name="Shao F."/>
        </authorList>
    </citation>
    <scope>NUCLEOTIDE SEQUENCE [LARGE SCALE GENOMIC DNA]</scope>
    <source>
        <strain evidence="4">EC202008001</strain>
        <tissue evidence="4">Blood</tissue>
    </source>
</reference>
<dbReference type="InterPro" id="IPR011333">
    <property type="entry name" value="SKP1/BTB/POZ_sf"/>
</dbReference>
<dbReference type="Gene3D" id="1.25.40.420">
    <property type="match status" value="1"/>
</dbReference>
<dbReference type="SMART" id="SM00612">
    <property type="entry name" value="Kelch"/>
    <property type="match status" value="3"/>
</dbReference>
<dbReference type="PANTHER" id="PTHR45632">
    <property type="entry name" value="LD33804P"/>
    <property type="match status" value="1"/>
</dbReference>
<dbReference type="SMART" id="SM00875">
    <property type="entry name" value="BACK"/>
    <property type="match status" value="1"/>
</dbReference>
<dbReference type="InterPro" id="IPR015915">
    <property type="entry name" value="Kelch-typ_b-propeller"/>
</dbReference>
<dbReference type="Pfam" id="PF07707">
    <property type="entry name" value="BACK"/>
    <property type="match status" value="1"/>
</dbReference>
<name>A0A9D3N261_9TELE</name>
<dbReference type="SMART" id="SM00225">
    <property type="entry name" value="BTB"/>
    <property type="match status" value="2"/>
</dbReference>
<dbReference type="InterPro" id="IPR056737">
    <property type="entry name" value="Beta-prop_ATRN-MKLN-like"/>
</dbReference>
<evidence type="ECO:0000256" key="2">
    <source>
        <dbReference type="ARBA" id="ARBA00022737"/>
    </source>
</evidence>
<evidence type="ECO:0000259" key="3">
    <source>
        <dbReference type="PROSITE" id="PS50097"/>
    </source>
</evidence>
<dbReference type="InterPro" id="IPR011705">
    <property type="entry name" value="BACK"/>
</dbReference>
<protein>
    <recommendedName>
        <fullName evidence="3">BTB domain-containing protein</fullName>
    </recommendedName>
</protein>
<dbReference type="EMBL" id="JAHKSW010000029">
    <property type="protein sequence ID" value="KAG7314080.1"/>
    <property type="molecule type" value="Genomic_DNA"/>
</dbReference>
<dbReference type="AlphaFoldDB" id="A0A9D3N261"/>
<dbReference type="Gene3D" id="2.120.10.80">
    <property type="entry name" value="Kelch-type beta propeller"/>
    <property type="match status" value="1"/>
</dbReference>
<comment type="caution">
    <text evidence="4">The sequence shown here is derived from an EMBL/GenBank/DDBJ whole genome shotgun (WGS) entry which is preliminary data.</text>
</comment>
<feature type="domain" description="BTB" evidence="3">
    <location>
        <begin position="236"/>
        <end position="303"/>
    </location>
</feature>
<keyword evidence="2" id="KW-0677">Repeat</keyword>
<dbReference type="Pfam" id="PF21536">
    <property type="entry name" value="BTB_KLHL33"/>
    <property type="match status" value="1"/>
</dbReference>
<gene>
    <name evidence="4" type="ORF">KOW79_022576</name>
</gene>
<dbReference type="PROSITE" id="PS50097">
    <property type="entry name" value="BTB"/>
    <property type="match status" value="2"/>
</dbReference>
<dbReference type="OrthoDB" id="45365at2759"/>
<dbReference type="Pfam" id="PF00651">
    <property type="entry name" value="BTB"/>
    <property type="match status" value="1"/>
</dbReference>
<dbReference type="PANTHER" id="PTHR45632:SF14">
    <property type="entry name" value="KELCH-LIKE PROTEIN 33"/>
    <property type="match status" value="1"/>
</dbReference>
<feature type="domain" description="BTB" evidence="3">
    <location>
        <begin position="101"/>
        <end position="171"/>
    </location>
</feature>
<dbReference type="InterPro" id="IPR006652">
    <property type="entry name" value="Kelch_1"/>
</dbReference>
<proteinExistence type="predicted"/>